<evidence type="ECO:0000313" key="2">
    <source>
        <dbReference type="EMBL" id="CAE7851415.1"/>
    </source>
</evidence>
<sequence length="267" mass="28704">LSIQNGIMTIAVTTHGGQAITTPNALFPNASEAEDHSCDVPEDTKLTDVWLAVLPSLPPVGTPKFPRDRERRTLVGRLRLRVRSAETFVDDAATRRGLRRGVARALQVPEENVNITSVSVVPVGGRRLSSLGELLVEYTVTETDESPLDTAALEEMVQEVEANSTAVLGELVSAIAELAPEFATSIEEVDITAYGAESSLTSSRGPETEPSTTSFSNSTSEELLSADVTESTTTFQAEMDALSSSSQQHGALLWMALFAMVCHAKWR</sequence>
<dbReference type="AlphaFoldDB" id="A0A813A2A0"/>
<dbReference type="OrthoDB" id="6126056at2759"/>
<reference evidence="2" key="1">
    <citation type="submission" date="2021-02" db="EMBL/GenBank/DDBJ databases">
        <authorList>
            <person name="Dougan E. K."/>
            <person name="Rhodes N."/>
            <person name="Thang M."/>
            <person name="Chan C."/>
        </authorList>
    </citation>
    <scope>NUCLEOTIDE SEQUENCE</scope>
</reference>
<evidence type="ECO:0000256" key="1">
    <source>
        <dbReference type="SAM" id="MobiDB-lite"/>
    </source>
</evidence>
<feature type="non-terminal residue" evidence="2">
    <location>
        <position position="267"/>
    </location>
</feature>
<proteinExistence type="predicted"/>
<comment type="caution">
    <text evidence="2">The sequence shown here is derived from an EMBL/GenBank/DDBJ whole genome shotgun (WGS) entry which is preliminary data.</text>
</comment>
<dbReference type="Proteomes" id="UP000601435">
    <property type="component" value="Unassembled WGS sequence"/>
</dbReference>
<dbReference type="EMBL" id="CAJNJA010053753">
    <property type="protein sequence ID" value="CAE7851415.1"/>
    <property type="molecule type" value="Genomic_DNA"/>
</dbReference>
<protein>
    <submittedName>
        <fullName evidence="2">AGD9 protein</fullName>
    </submittedName>
</protein>
<keyword evidence="3" id="KW-1185">Reference proteome</keyword>
<evidence type="ECO:0000313" key="3">
    <source>
        <dbReference type="Proteomes" id="UP000601435"/>
    </source>
</evidence>
<organism evidence="2 3">
    <name type="scientific">Symbiodinium necroappetens</name>
    <dbReference type="NCBI Taxonomy" id="1628268"/>
    <lineage>
        <taxon>Eukaryota</taxon>
        <taxon>Sar</taxon>
        <taxon>Alveolata</taxon>
        <taxon>Dinophyceae</taxon>
        <taxon>Suessiales</taxon>
        <taxon>Symbiodiniaceae</taxon>
        <taxon>Symbiodinium</taxon>
    </lineage>
</organism>
<name>A0A813A2A0_9DINO</name>
<feature type="compositionally biased region" description="Low complexity" evidence="1">
    <location>
        <begin position="208"/>
        <end position="225"/>
    </location>
</feature>
<gene>
    <name evidence="2" type="primary">AGD9</name>
    <name evidence="2" type="ORF">SNEC2469_LOCUS26418</name>
</gene>
<accession>A0A813A2A0</accession>
<feature type="region of interest" description="Disordered" evidence="1">
    <location>
        <begin position="197"/>
        <end position="227"/>
    </location>
</feature>